<dbReference type="InterPro" id="IPR036852">
    <property type="entry name" value="Peptidase_S8/S53_dom_sf"/>
</dbReference>
<evidence type="ECO:0000259" key="9">
    <source>
        <dbReference type="Pfam" id="PF00082"/>
    </source>
</evidence>
<dbReference type="InterPro" id="IPR015500">
    <property type="entry name" value="Peptidase_S8_subtilisin-rel"/>
</dbReference>
<keyword evidence="12" id="KW-1185">Reference proteome</keyword>
<accession>A0A2V2MW42</accession>
<comment type="similarity">
    <text evidence="1 6 7">Belongs to the peptidase S8 family.</text>
</comment>
<dbReference type="InterPro" id="IPR054399">
    <property type="entry name" value="Fervidolysin-like_N_prodom"/>
</dbReference>
<dbReference type="SUPFAM" id="SSF52743">
    <property type="entry name" value="Subtilisin-like"/>
    <property type="match status" value="1"/>
</dbReference>
<dbReference type="InterPro" id="IPR000209">
    <property type="entry name" value="Peptidase_S8/S53_dom"/>
</dbReference>
<feature type="region of interest" description="Disordered" evidence="8">
    <location>
        <begin position="476"/>
        <end position="573"/>
    </location>
</feature>
<evidence type="ECO:0000256" key="8">
    <source>
        <dbReference type="SAM" id="MobiDB-lite"/>
    </source>
</evidence>
<gene>
    <name evidence="11" type="ORF">DK846_17325</name>
</gene>
<dbReference type="InterPro" id="IPR050131">
    <property type="entry name" value="Peptidase_S8_subtilisin-like"/>
</dbReference>
<dbReference type="PROSITE" id="PS00137">
    <property type="entry name" value="SUBTILASE_HIS"/>
    <property type="match status" value="1"/>
</dbReference>
<feature type="compositionally biased region" description="Low complexity" evidence="8">
    <location>
        <begin position="717"/>
        <end position="733"/>
    </location>
</feature>
<dbReference type="PRINTS" id="PR00723">
    <property type="entry name" value="SUBTILISIN"/>
</dbReference>
<comment type="caution">
    <text evidence="11">The sequence shown here is derived from an EMBL/GenBank/DDBJ whole genome shotgun (WGS) entry which is preliminary data.</text>
</comment>
<feature type="domain" description="Fervidolysin-like N-terminal prodomain" evidence="10">
    <location>
        <begin position="56"/>
        <end position="133"/>
    </location>
</feature>
<dbReference type="InterPro" id="IPR034204">
    <property type="entry name" value="PfSUB1-like_cat_dom"/>
</dbReference>
<dbReference type="PROSITE" id="PS00138">
    <property type="entry name" value="SUBTILASE_SER"/>
    <property type="match status" value="1"/>
</dbReference>
<protein>
    <submittedName>
        <fullName evidence="11">Peptidase S8/S53 subtilisin kexin sedolisin</fullName>
    </submittedName>
</protein>
<dbReference type="GO" id="GO:0006508">
    <property type="term" value="P:proteolysis"/>
    <property type="evidence" value="ECO:0007669"/>
    <property type="project" value="UniProtKB-KW"/>
</dbReference>
<dbReference type="InterPro" id="IPR022398">
    <property type="entry name" value="Peptidase_S8_His-AS"/>
</dbReference>
<dbReference type="InterPro" id="IPR023828">
    <property type="entry name" value="Peptidase_S8_Ser-AS"/>
</dbReference>
<dbReference type="OrthoDB" id="112449at2157"/>
<feature type="active site" description="Charge relay system" evidence="5 6">
    <location>
        <position position="210"/>
    </location>
</feature>
<dbReference type="Pfam" id="PF00082">
    <property type="entry name" value="Peptidase_S8"/>
    <property type="match status" value="1"/>
</dbReference>
<feature type="active site" description="Charge relay system" evidence="5 6">
    <location>
        <position position="265"/>
    </location>
</feature>
<feature type="region of interest" description="Disordered" evidence="8">
    <location>
        <begin position="712"/>
        <end position="743"/>
    </location>
</feature>
<dbReference type="InterPro" id="IPR023827">
    <property type="entry name" value="Peptidase_S8_Asp-AS"/>
</dbReference>
<dbReference type="PANTHER" id="PTHR43806">
    <property type="entry name" value="PEPTIDASE S8"/>
    <property type="match status" value="1"/>
</dbReference>
<reference evidence="11 12" key="1">
    <citation type="submission" date="2018-05" db="EMBL/GenBank/DDBJ databases">
        <title>Draft genome of Methanospirillum lacunae Ki8-1.</title>
        <authorList>
            <person name="Dueholm M.S."/>
            <person name="Nielsen P.H."/>
            <person name="Bakmann L.F."/>
            <person name="Otzen D.E."/>
        </authorList>
    </citation>
    <scope>NUCLEOTIDE SEQUENCE [LARGE SCALE GENOMIC DNA]</scope>
    <source>
        <strain evidence="11 12">Ki8-1</strain>
    </source>
</reference>
<dbReference type="GO" id="GO:0004252">
    <property type="term" value="F:serine-type endopeptidase activity"/>
    <property type="evidence" value="ECO:0007669"/>
    <property type="project" value="UniProtKB-UniRule"/>
</dbReference>
<evidence type="ECO:0000256" key="5">
    <source>
        <dbReference type="PIRSR" id="PIRSR615500-1"/>
    </source>
</evidence>
<evidence type="ECO:0000256" key="7">
    <source>
        <dbReference type="RuleBase" id="RU003355"/>
    </source>
</evidence>
<evidence type="ECO:0000256" key="4">
    <source>
        <dbReference type="ARBA" id="ARBA00022825"/>
    </source>
</evidence>
<dbReference type="GeneID" id="97547624"/>
<dbReference type="CDD" id="cd07473">
    <property type="entry name" value="Peptidases_S8_Subtilisin_like"/>
    <property type="match status" value="1"/>
</dbReference>
<dbReference type="AlphaFoldDB" id="A0A2V2MW42"/>
<evidence type="ECO:0000259" key="10">
    <source>
        <dbReference type="Pfam" id="PF22148"/>
    </source>
</evidence>
<feature type="active site" description="Charge relay system" evidence="5 6">
    <location>
        <position position="421"/>
    </location>
</feature>
<feature type="compositionally biased region" description="Low complexity" evidence="8">
    <location>
        <begin position="481"/>
        <end position="569"/>
    </location>
</feature>
<evidence type="ECO:0000313" key="11">
    <source>
        <dbReference type="EMBL" id="PWR69616.1"/>
    </source>
</evidence>
<feature type="domain" description="Peptidase S8/S53" evidence="9">
    <location>
        <begin position="203"/>
        <end position="454"/>
    </location>
</feature>
<dbReference type="Pfam" id="PF22148">
    <property type="entry name" value="Fervidolysin_NPro-like"/>
    <property type="match status" value="1"/>
</dbReference>
<evidence type="ECO:0000256" key="6">
    <source>
        <dbReference type="PROSITE-ProRule" id="PRU01240"/>
    </source>
</evidence>
<dbReference type="PROSITE" id="PS00136">
    <property type="entry name" value="SUBTILASE_ASP"/>
    <property type="match status" value="1"/>
</dbReference>
<name>A0A2V2MW42_9EURY</name>
<dbReference type="RefSeq" id="WP_109970263.1">
    <property type="nucleotide sequence ID" value="NZ_CP176093.1"/>
</dbReference>
<evidence type="ECO:0000256" key="2">
    <source>
        <dbReference type="ARBA" id="ARBA00022670"/>
    </source>
</evidence>
<evidence type="ECO:0000313" key="12">
    <source>
        <dbReference type="Proteomes" id="UP000245657"/>
    </source>
</evidence>
<keyword evidence="3 6" id="KW-0378">Hydrolase</keyword>
<dbReference type="Proteomes" id="UP000245657">
    <property type="component" value="Unassembled WGS sequence"/>
</dbReference>
<dbReference type="PROSITE" id="PS51892">
    <property type="entry name" value="SUBTILASE"/>
    <property type="match status" value="1"/>
</dbReference>
<dbReference type="PANTHER" id="PTHR43806:SF11">
    <property type="entry name" value="CEREVISIN-RELATED"/>
    <property type="match status" value="1"/>
</dbReference>
<evidence type="ECO:0000256" key="3">
    <source>
        <dbReference type="ARBA" id="ARBA00022801"/>
    </source>
</evidence>
<evidence type="ECO:0000256" key="1">
    <source>
        <dbReference type="ARBA" id="ARBA00011073"/>
    </source>
</evidence>
<sequence>MIFFPSKPISAFLIVILIFLCFCSSSVAEQNGNTGNERSLASGTVNQNQNSLYVSSEHATDRLIVRYNPDKVKTKSEMMSVQSVANADAGTKVIHDTSNSGIPGMQVVQVTGTTLENAMESYQSNPDVMYVEPDYKISLSPGEDTGDAPAMASMQAVSSSYPNDPQYPYLWGLHNTGQSPFYGTSNADIQGPLAWGATTGSPAVTVAVVDTGVDYSHPDLAANIWTNPGEIAGNGIDDDGNGYIDDTRGWNFIDKNNNPMDDNGHGTHCAGTIAAIGNNGIGIAGVTWKCKIMPLKFLNSQGDGYVSDAISAILYANLKGVPVISLSWGGLQSQSLKDAIDASSAVVVCAAGNTGANADTNPIYPAAYTSNNVISVAATDYNDKLASFSNYGQQSVDLAAPGVSIYSTAPSGGYKFMNGTSMATPYVSGVAALLKSQNPSMTAVQIKSRILSSCDILSSLSGKVATGGRLNAAKALGISSPTPTQTPTITRTPTITQTPNPTPTITRTPTQTLTPTPTPTVTRTPTQTRTPYPTPTVTKTPIQTLTPTPTSTITKIPTQTQTPYPTNQPSNNCGIYKTDTKTNYLRQGQAMVFGYYIPEDGRSRIEWKMNSFGMSNPGKGSIKNDKNDKKSGYSFVGKDSAVFDLYICKDCNPKYSYCTAYRYASGSNSYVSITHPTAGSTYYALVYARSGSGTFNLQTNSYKCPDNPPGITASAQSVADSSRSGDSGSNSDVQIPQAEFVSY</sequence>
<keyword evidence="4 6" id="KW-0720">Serine protease</keyword>
<dbReference type="EMBL" id="QGMY01000024">
    <property type="protein sequence ID" value="PWR69616.1"/>
    <property type="molecule type" value="Genomic_DNA"/>
</dbReference>
<dbReference type="Gene3D" id="3.40.50.200">
    <property type="entry name" value="Peptidase S8/S53 domain"/>
    <property type="match status" value="1"/>
</dbReference>
<proteinExistence type="inferred from homology"/>
<keyword evidence="2 6" id="KW-0645">Protease</keyword>
<organism evidence="11 12">
    <name type="scientific">Methanospirillum lacunae</name>
    <dbReference type="NCBI Taxonomy" id="668570"/>
    <lineage>
        <taxon>Archaea</taxon>
        <taxon>Methanobacteriati</taxon>
        <taxon>Methanobacteriota</taxon>
        <taxon>Stenosarchaea group</taxon>
        <taxon>Methanomicrobia</taxon>
        <taxon>Methanomicrobiales</taxon>
        <taxon>Methanospirillaceae</taxon>
        <taxon>Methanospirillum</taxon>
    </lineage>
</organism>